<evidence type="ECO:0000313" key="16">
    <source>
        <dbReference type="Proteomes" id="UP001176961"/>
    </source>
</evidence>
<dbReference type="Pfam" id="PF16275">
    <property type="entry name" value="SF1-HH"/>
    <property type="match status" value="1"/>
</dbReference>
<dbReference type="SUPFAM" id="SSF57756">
    <property type="entry name" value="Retrovirus zinc finger-like domains"/>
    <property type="match status" value="1"/>
</dbReference>
<sequence>MFRMGSKTGGNTEPMPFVRKWGAAAAASANGSEEGVMNGPPPPPPESATSDHDTSTHSNRDRSRSRSRDRRERRERRRRSRSGDRDRHRRHRSRSRRRSRSRDRKRSRSRSKGRSRDRSRDHSSPVITVPPAPIHKEPVINPLMRPEIALAGADGVPGSENTLTERKRERKSRWSVTKSFVPGMPTILPSNLTDDQRTAYLLQLEIEDATRKLRLGDFLGPADPAQRSPSPEPIYDSNGKRLNTREVRKRQELEQLRHEKIQALLKINPNFKPPADYRAPNIRLHDKVWIPQDAHPELNFVGLLIGPRGNTLKSLEAETGAKIIIRGKGSVKEGKLGSRLGPMPGENEPLHAYVTGTDQATIKKACDKIRSIIAEATAIPDGQNELRKLQLRELALLNGTLRPEDLASGARCSNCGSDEHKTWECPDAPNVTAKVVCMACGCAGHIARDCKNPRPGGAEAAGDGGMDDEYSALMEELGERPARNADGSIRGRGAATFRGATRGTSFFPRGALTSQQPVIRVNLSTAAQQNAMMTGMMPPPPGMRPPYGMTPPTADPYQPQGFFASPGARGRGAGAAAFRGGWYGGATSMPLPVPPPPPPPTGGFPPPPPPPPPAPQTDLSRILSAPAPPPPPPPPPQQ</sequence>
<proteinExistence type="inferred from homology"/>
<evidence type="ECO:0000256" key="9">
    <source>
        <dbReference type="ARBA" id="ARBA00023242"/>
    </source>
</evidence>
<dbReference type="Pfam" id="PF22675">
    <property type="entry name" value="KH-I_KHDC4-BBP"/>
    <property type="match status" value="1"/>
</dbReference>
<dbReference type="PROSITE" id="PS50084">
    <property type="entry name" value="KH_TYPE_1"/>
    <property type="match status" value="1"/>
</dbReference>
<feature type="compositionally biased region" description="Basic and acidic residues" evidence="13">
    <location>
        <begin position="49"/>
        <end position="72"/>
    </location>
</feature>
<keyword evidence="6 12" id="KW-0862">Zinc</keyword>
<evidence type="ECO:0000256" key="8">
    <source>
        <dbReference type="ARBA" id="ARBA00023187"/>
    </source>
</evidence>
<gene>
    <name evidence="15" type="ORF">CYNAS_LOCUS13123</name>
</gene>
<keyword evidence="4 12" id="KW-0479">Metal-binding</keyword>
<evidence type="ECO:0000256" key="10">
    <source>
        <dbReference type="PROSITE-ProRule" id="PRU00047"/>
    </source>
</evidence>
<dbReference type="EMBL" id="CATQJL010000305">
    <property type="protein sequence ID" value="CAJ0601140.1"/>
    <property type="molecule type" value="Genomic_DNA"/>
</dbReference>
<feature type="region of interest" description="Disordered" evidence="13">
    <location>
        <begin position="217"/>
        <end position="241"/>
    </location>
</feature>
<dbReference type="InterPro" id="IPR036875">
    <property type="entry name" value="Znf_CCHC_sf"/>
</dbReference>
<dbReference type="GO" id="GO:0000398">
    <property type="term" value="P:mRNA splicing, via spliceosome"/>
    <property type="evidence" value="ECO:0007669"/>
    <property type="project" value="UniProtKB-UniRule"/>
</dbReference>
<keyword evidence="16" id="KW-1185">Reference proteome</keyword>
<dbReference type="Gene3D" id="4.10.60.10">
    <property type="entry name" value="Zinc finger, CCHC-type"/>
    <property type="match status" value="1"/>
</dbReference>
<evidence type="ECO:0000256" key="2">
    <source>
        <dbReference type="ARBA" id="ARBA00010382"/>
    </source>
</evidence>
<dbReference type="GO" id="GO:0005681">
    <property type="term" value="C:spliceosomal complex"/>
    <property type="evidence" value="ECO:0007669"/>
    <property type="project" value="UniProtKB-KW"/>
</dbReference>
<evidence type="ECO:0000256" key="13">
    <source>
        <dbReference type="SAM" id="MobiDB-lite"/>
    </source>
</evidence>
<feature type="compositionally biased region" description="Low complexity" evidence="13">
    <location>
        <begin position="561"/>
        <end position="574"/>
    </location>
</feature>
<dbReference type="GO" id="GO:0045131">
    <property type="term" value="F:pre-mRNA branch point binding"/>
    <property type="evidence" value="ECO:0007669"/>
    <property type="project" value="UniProtKB-UniRule"/>
</dbReference>
<organism evidence="15 16">
    <name type="scientific">Cylicocyclus nassatus</name>
    <name type="common">Nematode worm</name>
    <dbReference type="NCBI Taxonomy" id="53992"/>
    <lineage>
        <taxon>Eukaryota</taxon>
        <taxon>Metazoa</taxon>
        <taxon>Ecdysozoa</taxon>
        <taxon>Nematoda</taxon>
        <taxon>Chromadorea</taxon>
        <taxon>Rhabditida</taxon>
        <taxon>Rhabditina</taxon>
        <taxon>Rhabditomorpha</taxon>
        <taxon>Strongyloidea</taxon>
        <taxon>Strongylidae</taxon>
        <taxon>Cylicocyclus</taxon>
    </lineage>
</organism>
<dbReference type="GO" id="GO:0005737">
    <property type="term" value="C:cytoplasm"/>
    <property type="evidence" value="ECO:0007669"/>
    <property type="project" value="UniProtKB-ARBA"/>
</dbReference>
<evidence type="ECO:0000256" key="4">
    <source>
        <dbReference type="ARBA" id="ARBA00022723"/>
    </source>
</evidence>
<keyword evidence="12" id="KW-0747">Spliceosome</keyword>
<dbReference type="SMART" id="SM00343">
    <property type="entry name" value="ZnF_C2HC"/>
    <property type="match status" value="2"/>
</dbReference>
<dbReference type="GO" id="GO:0048024">
    <property type="term" value="P:regulation of mRNA splicing, via spliceosome"/>
    <property type="evidence" value="ECO:0007669"/>
    <property type="project" value="TreeGrafter"/>
</dbReference>
<feature type="compositionally biased region" description="Pro residues" evidence="13">
    <location>
        <begin position="626"/>
        <end position="638"/>
    </location>
</feature>
<comment type="similarity">
    <text evidence="2 12">Belongs to the BBP/SF1 family.</text>
</comment>
<dbReference type="Proteomes" id="UP001176961">
    <property type="component" value="Unassembled WGS sequence"/>
</dbReference>
<dbReference type="FunFam" id="3.30.1370.10:FF:000126">
    <property type="entry name" value="Protein CBR-SFA-1"/>
    <property type="match status" value="1"/>
</dbReference>
<evidence type="ECO:0000256" key="11">
    <source>
        <dbReference type="PROSITE-ProRule" id="PRU00117"/>
    </source>
</evidence>
<dbReference type="InterPro" id="IPR036612">
    <property type="entry name" value="KH_dom_type_1_sf"/>
</dbReference>
<dbReference type="InterPro" id="IPR055256">
    <property type="entry name" value="KH_1_KHDC4/BBP-like"/>
</dbReference>
<dbReference type="PANTHER" id="PTHR11208:SF45">
    <property type="entry name" value="SPLICING FACTOR 1"/>
    <property type="match status" value="1"/>
</dbReference>
<dbReference type="CDD" id="cd22382">
    <property type="entry name" value="KH-I_SF1"/>
    <property type="match status" value="1"/>
</dbReference>
<name>A0AA36GZQ6_CYLNA</name>
<dbReference type="GO" id="GO:0003729">
    <property type="term" value="F:mRNA binding"/>
    <property type="evidence" value="ECO:0007669"/>
    <property type="project" value="TreeGrafter"/>
</dbReference>
<dbReference type="SMART" id="SM00322">
    <property type="entry name" value="KH"/>
    <property type="match status" value="1"/>
</dbReference>
<dbReference type="InterPro" id="IPR032570">
    <property type="entry name" value="SF1-HH"/>
</dbReference>
<evidence type="ECO:0000256" key="7">
    <source>
        <dbReference type="ARBA" id="ARBA00022884"/>
    </source>
</evidence>
<comment type="caution">
    <text evidence="15">The sequence shown here is derived from an EMBL/GenBank/DDBJ whole genome shotgun (WGS) entry which is preliminary data.</text>
</comment>
<feature type="compositionally biased region" description="Pro residues" evidence="13">
    <location>
        <begin position="591"/>
        <end position="615"/>
    </location>
</feature>
<evidence type="ECO:0000256" key="3">
    <source>
        <dbReference type="ARBA" id="ARBA00022664"/>
    </source>
</evidence>
<dbReference type="AlphaFoldDB" id="A0AA36GZQ6"/>
<dbReference type="Gene3D" id="6.10.140.1790">
    <property type="match status" value="1"/>
</dbReference>
<keyword evidence="7 11" id="KW-0694">RNA-binding</keyword>
<reference evidence="15" key="1">
    <citation type="submission" date="2023-07" db="EMBL/GenBank/DDBJ databases">
        <authorList>
            <consortium name="CYATHOMIX"/>
        </authorList>
    </citation>
    <scope>NUCLEOTIDE SEQUENCE</scope>
    <source>
        <strain evidence="15">N/A</strain>
    </source>
</reference>
<dbReference type="PANTHER" id="PTHR11208">
    <property type="entry name" value="RNA-BINDING PROTEIN RELATED"/>
    <property type="match status" value="1"/>
</dbReference>
<dbReference type="SUPFAM" id="SSF54791">
    <property type="entry name" value="Eukaryotic type KH-domain (KH-domain type I)"/>
    <property type="match status" value="1"/>
</dbReference>
<dbReference type="GO" id="GO:0008270">
    <property type="term" value="F:zinc ion binding"/>
    <property type="evidence" value="ECO:0007669"/>
    <property type="project" value="UniProtKB-UniRule"/>
</dbReference>
<comment type="function">
    <text evidence="12">Necessary for the splicing of pre-mRNA. Has a role in the recognition of the branch site (5'-UACUAAC-3'), the pyrimidine tract and the 3'-splice site at the 3'-end of introns.</text>
</comment>
<keyword evidence="8 12" id="KW-0508">mRNA splicing</keyword>
<dbReference type="InterPro" id="IPR004087">
    <property type="entry name" value="KH_dom"/>
</dbReference>
<feature type="domain" description="CCHC-type" evidence="14">
    <location>
        <begin position="437"/>
        <end position="452"/>
    </location>
</feature>
<keyword evidence="3 12" id="KW-0507">mRNA processing</keyword>
<keyword evidence="9 12" id="KW-0539">Nucleus</keyword>
<feature type="compositionally biased region" description="Basic and acidic residues" evidence="13">
    <location>
        <begin position="114"/>
        <end position="123"/>
    </location>
</feature>
<comment type="subcellular location">
    <subcellularLocation>
        <location evidence="1 12">Nucleus</location>
    </subcellularLocation>
</comment>
<evidence type="ECO:0000256" key="6">
    <source>
        <dbReference type="ARBA" id="ARBA00022833"/>
    </source>
</evidence>
<evidence type="ECO:0000256" key="12">
    <source>
        <dbReference type="RuleBase" id="RU367126"/>
    </source>
</evidence>
<feature type="region of interest" description="Disordered" evidence="13">
    <location>
        <begin position="1"/>
        <end position="175"/>
    </location>
</feature>
<dbReference type="InterPro" id="IPR001878">
    <property type="entry name" value="Znf_CCHC"/>
</dbReference>
<dbReference type="InterPro" id="IPR045071">
    <property type="entry name" value="BBP-like"/>
</dbReference>
<keyword evidence="5 10" id="KW-0863">Zinc-finger</keyword>
<feature type="compositionally biased region" description="Basic residues" evidence="13">
    <location>
        <begin position="87"/>
        <end position="113"/>
    </location>
</feature>
<dbReference type="GO" id="GO:0019899">
    <property type="term" value="F:enzyme binding"/>
    <property type="evidence" value="ECO:0007669"/>
    <property type="project" value="UniProtKB-ARBA"/>
</dbReference>
<accession>A0AA36GZQ6</accession>
<dbReference type="Gene3D" id="3.30.1370.10">
    <property type="entry name" value="K Homology domain, type 1"/>
    <property type="match status" value="1"/>
</dbReference>
<dbReference type="InterPro" id="IPR047086">
    <property type="entry name" value="SF1-HH_sf"/>
</dbReference>
<evidence type="ECO:0000256" key="5">
    <source>
        <dbReference type="ARBA" id="ARBA00022771"/>
    </source>
</evidence>
<feature type="region of interest" description="Disordered" evidence="13">
    <location>
        <begin position="586"/>
        <end position="638"/>
    </location>
</feature>
<evidence type="ECO:0000256" key="1">
    <source>
        <dbReference type="ARBA" id="ARBA00004123"/>
    </source>
</evidence>
<protein>
    <recommendedName>
        <fullName evidence="12">Branchpoint-bridging protein</fullName>
    </recommendedName>
</protein>
<feature type="region of interest" description="Disordered" evidence="13">
    <location>
        <begin position="550"/>
        <end position="574"/>
    </location>
</feature>
<evidence type="ECO:0000259" key="14">
    <source>
        <dbReference type="PROSITE" id="PS50158"/>
    </source>
</evidence>
<evidence type="ECO:0000313" key="15">
    <source>
        <dbReference type="EMBL" id="CAJ0601140.1"/>
    </source>
</evidence>
<dbReference type="PROSITE" id="PS50158">
    <property type="entry name" value="ZF_CCHC"/>
    <property type="match status" value="1"/>
</dbReference>